<dbReference type="Gene3D" id="1.20.120.450">
    <property type="entry name" value="dinb family like domain"/>
    <property type="match status" value="1"/>
</dbReference>
<dbReference type="SUPFAM" id="SSF109854">
    <property type="entry name" value="DinB/YfiT-like putative metalloenzymes"/>
    <property type="match status" value="1"/>
</dbReference>
<keyword evidence="2" id="KW-1185">Reference proteome</keyword>
<reference evidence="1" key="1">
    <citation type="submission" date="2022-09" db="EMBL/GenBank/DDBJ databases">
        <title>Comparative genomics and taxonomic characterization of three novel marine species of genus Reichenbachiella exhibiting antioxidant and polysaccharide degradation activities.</title>
        <authorList>
            <person name="Muhammad N."/>
            <person name="Lee Y.-J."/>
            <person name="Ko J."/>
            <person name="Kim S.-G."/>
        </authorList>
    </citation>
    <scope>NUCLEOTIDE SEQUENCE</scope>
    <source>
        <strain evidence="1">BKB1-1</strain>
    </source>
</reference>
<sequence length="149" mass="16875">MSATVAALKSLFELSIDRLAEEIQLYKKESQLWDTQEGISNSAGNLTLHLCGNLQHFFGAVISQDGYVRDREGEFSRRNVPRTELLSEIARAKSVVLTALDTLDEKSLAETYPLEVFGSPMTCAYFLTRLYSHIEYHLGQINYLRRLIG</sequence>
<gene>
    <name evidence="1" type="ORF">N6H18_04820</name>
</gene>
<name>A0ABY6CRZ6_9BACT</name>
<dbReference type="Proteomes" id="UP001065174">
    <property type="component" value="Chromosome"/>
</dbReference>
<dbReference type="RefSeq" id="WP_262310700.1">
    <property type="nucleotide sequence ID" value="NZ_CP106679.1"/>
</dbReference>
<evidence type="ECO:0000313" key="1">
    <source>
        <dbReference type="EMBL" id="UXP33271.1"/>
    </source>
</evidence>
<dbReference type="Pfam" id="PF07609">
    <property type="entry name" value="DUF1572"/>
    <property type="match status" value="1"/>
</dbReference>
<proteinExistence type="predicted"/>
<dbReference type="InterPro" id="IPR034660">
    <property type="entry name" value="DinB/YfiT-like"/>
</dbReference>
<dbReference type="InterPro" id="IPR011466">
    <property type="entry name" value="DUF1572"/>
</dbReference>
<accession>A0ABY6CRZ6</accession>
<organism evidence="1 2">
    <name type="scientific">Reichenbachiella agarivorans</name>
    <dbReference type="NCBI Taxonomy" id="2979464"/>
    <lineage>
        <taxon>Bacteria</taxon>
        <taxon>Pseudomonadati</taxon>
        <taxon>Bacteroidota</taxon>
        <taxon>Cytophagia</taxon>
        <taxon>Cytophagales</taxon>
        <taxon>Reichenbachiellaceae</taxon>
        <taxon>Reichenbachiella</taxon>
    </lineage>
</organism>
<evidence type="ECO:0000313" key="2">
    <source>
        <dbReference type="Proteomes" id="UP001065174"/>
    </source>
</evidence>
<dbReference type="EMBL" id="CP106679">
    <property type="protein sequence ID" value="UXP33271.1"/>
    <property type="molecule type" value="Genomic_DNA"/>
</dbReference>
<protein>
    <submittedName>
        <fullName evidence="1">DUF1572 domain-containing protein</fullName>
    </submittedName>
</protein>